<evidence type="ECO:0000313" key="3">
    <source>
        <dbReference type="Proteomes" id="UP000070539"/>
    </source>
</evidence>
<gene>
    <name evidence="2" type="ORF">CLNEO_08890</name>
</gene>
<keyword evidence="1" id="KW-1133">Transmembrane helix</keyword>
<proteinExistence type="predicted"/>
<dbReference type="EMBL" id="LRVM01000002">
    <property type="protein sequence ID" value="KXL53663.1"/>
    <property type="molecule type" value="Genomic_DNA"/>
</dbReference>
<dbReference type="Proteomes" id="UP000070539">
    <property type="component" value="Unassembled WGS sequence"/>
</dbReference>
<keyword evidence="1" id="KW-0472">Membrane</keyword>
<sequence length="73" mass="8386">MKNRPKIIIAVIVLLVLLIPVPIRYKDGGSVHYRAILYDITKYHQLDLESETGYNDGLKIRILGIPVYNSFDE</sequence>
<dbReference type="RefSeq" id="WP_066085092.1">
    <property type="nucleotide sequence ID" value="NZ_LRVM01000002.1"/>
</dbReference>
<protein>
    <submittedName>
        <fullName evidence="2">Uncharacterized protein</fullName>
    </submittedName>
</protein>
<dbReference type="OrthoDB" id="1711153at2"/>
<accession>A0A136WGX1</accession>
<evidence type="ECO:0000313" key="2">
    <source>
        <dbReference type="EMBL" id="KXL53663.1"/>
    </source>
</evidence>
<organism evidence="2 3">
    <name type="scientific">Anaerotignum neopropionicum</name>
    <dbReference type="NCBI Taxonomy" id="36847"/>
    <lineage>
        <taxon>Bacteria</taxon>
        <taxon>Bacillati</taxon>
        <taxon>Bacillota</taxon>
        <taxon>Clostridia</taxon>
        <taxon>Lachnospirales</taxon>
        <taxon>Anaerotignaceae</taxon>
        <taxon>Anaerotignum</taxon>
    </lineage>
</organism>
<dbReference type="AlphaFoldDB" id="A0A136WGX1"/>
<name>A0A136WGX1_9FIRM</name>
<keyword evidence="3" id="KW-1185">Reference proteome</keyword>
<reference evidence="2 3" key="1">
    <citation type="submission" date="2016-01" db="EMBL/GenBank/DDBJ databases">
        <title>Genome sequence of Clostridium neopropionicum X4, DSM-3847.</title>
        <authorList>
            <person name="Poehlein A."/>
            <person name="Beck M.H."/>
            <person name="Bengelsdorf F.R."/>
            <person name="Daniel R."/>
            <person name="Duerre P."/>
        </authorList>
    </citation>
    <scope>NUCLEOTIDE SEQUENCE [LARGE SCALE GENOMIC DNA]</scope>
    <source>
        <strain evidence="2 3">DSM-3847</strain>
    </source>
</reference>
<comment type="caution">
    <text evidence="2">The sequence shown here is derived from an EMBL/GenBank/DDBJ whole genome shotgun (WGS) entry which is preliminary data.</text>
</comment>
<evidence type="ECO:0000256" key="1">
    <source>
        <dbReference type="SAM" id="Phobius"/>
    </source>
</evidence>
<feature type="transmembrane region" description="Helical" evidence="1">
    <location>
        <begin position="7"/>
        <end position="25"/>
    </location>
</feature>
<keyword evidence="1" id="KW-0812">Transmembrane</keyword>